<dbReference type="SUPFAM" id="SSF57581">
    <property type="entry name" value="TB module/8-cys domain"/>
    <property type="match status" value="1"/>
</dbReference>
<keyword evidence="11" id="KW-1185">Reference proteome</keyword>
<dbReference type="InterPro" id="IPR050653">
    <property type="entry name" value="Prot_Inhib_GrowthFact_Antg"/>
</dbReference>
<name>A0A8S3SCD9_MYTED</name>
<dbReference type="Pfam" id="PF07648">
    <property type="entry name" value="Kazal_2"/>
    <property type="match status" value="3"/>
</dbReference>
<proteinExistence type="predicted"/>
<dbReference type="PANTHER" id="PTHR10913">
    <property type="entry name" value="FOLLISTATIN-RELATED"/>
    <property type="match status" value="1"/>
</dbReference>
<dbReference type="GO" id="GO:0030154">
    <property type="term" value="P:cell differentiation"/>
    <property type="evidence" value="ECO:0007669"/>
    <property type="project" value="TreeGrafter"/>
</dbReference>
<evidence type="ECO:0000313" key="11">
    <source>
        <dbReference type="Proteomes" id="UP000683360"/>
    </source>
</evidence>
<keyword evidence="8" id="KW-1133">Transmembrane helix</keyword>
<dbReference type="Gene3D" id="3.30.60.30">
    <property type="match status" value="3"/>
</dbReference>
<keyword evidence="1" id="KW-0646">Protease inhibitor</keyword>
<dbReference type="InterPro" id="IPR036058">
    <property type="entry name" value="Kazal_dom_sf"/>
</dbReference>
<keyword evidence="8" id="KW-0472">Membrane</keyword>
<protein>
    <submittedName>
        <fullName evidence="10">FST</fullName>
    </submittedName>
</protein>
<evidence type="ECO:0000256" key="6">
    <source>
        <dbReference type="ARBA" id="ARBA00023180"/>
    </source>
</evidence>
<dbReference type="Pfam" id="PF21333">
    <property type="entry name" value="FST_N"/>
    <property type="match status" value="1"/>
</dbReference>
<keyword evidence="6" id="KW-0325">Glycoprotein</keyword>
<sequence length="468" mass="53517">MNEEMREKISDFIWIWIFILQPIVEGGICWQSISKTGNCRKMLMINVTKEQCCSFQTEPSVGWSPQSAPSSGLIFFWEYLSTKGAPVCRKCHNSCKDVICPKEKKCRMKKGIPKCVCKPKCSSIERSKGPVCGTDMTKYKSRCHLLRHNCRYNTDIKVDYYGKCKDSCKFVKCPAGRFCVEDQNGLPHCIICSTDCSLARKEPVCGNNKQTYDSACHLRAEFCRTGNPIQIAYPGSCKANATCPSIRCPYFMECLVNPVTKQPICTNCRPQCSPLSVVPVCGTDGISYKNYCTLRRKSCEMRVLIQTKYSGRCHKKRHGCKGCKRHLKRILRRRRKQRRRKGHHRNKGSHFKQFKSKIYGGYTIFPKMSGIEDKVRDRCQGVEDKVRDRGQGVEDKVRDRGQGVEDKVRDRGQGVEDKVRDRGQGIEDKVRDRGQGVEDKVRDRGQGVEDKVRDRGQGVEDKVQRLIS</sequence>
<evidence type="ECO:0000256" key="2">
    <source>
        <dbReference type="ARBA" id="ARBA00022729"/>
    </source>
</evidence>
<feature type="domain" description="Kazal-like" evidence="9">
    <location>
        <begin position="116"/>
        <end position="166"/>
    </location>
</feature>
<accession>A0A8S3SCD9</accession>
<dbReference type="Gene3D" id="1.20.120.20">
    <property type="entry name" value="Apolipoprotein"/>
    <property type="match status" value="1"/>
</dbReference>
<evidence type="ECO:0000256" key="3">
    <source>
        <dbReference type="ARBA" id="ARBA00022737"/>
    </source>
</evidence>
<dbReference type="GO" id="GO:0005576">
    <property type="term" value="C:extracellular region"/>
    <property type="evidence" value="ECO:0007669"/>
    <property type="project" value="TreeGrafter"/>
</dbReference>
<comment type="caution">
    <text evidence="10">The sequence shown here is derived from an EMBL/GenBank/DDBJ whole genome shotgun (WGS) entry which is preliminary data.</text>
</comment>
<evidence type="ECO:0000256" key="1">
    <source>
        <dbReference type="ARBA" id="ARBA00022690"/>
    </source>
</evidence>
<feature type="domain" description="Kazal-like" evidence="9">
    <location>
        <begin position="259"/>
        <end position="315"/>
    </location>
</feature>
<dbReference type="GO" id="GO:0004867">
    <property type="term" value="F:serine-type endopeptidase inhibitor activity"/>
    <property type="evidence" value="ECO:0007669"/>
    <property type="project" value="UniProtKB-KW"/>
</dbReference>
<dbReference type="SMART" id="SM00280">
    <property type="entry name" value="KAZAL"/>
    <property type="match status" value="3"/>
</dbReference>
<dbReference type="Gene3D" id="3.90.290.10">
    <property type="entry name" value="TGF-beta binding (TB) domain"/>
    <property type="match status" value="1"/>
</dbReference>
<dbReference type="OrthoDB" id="6614329at2759"/>
<evidence type="ECO:0000256" key="8">
    <source>
        <dbReference type="SAM" id="Phobius"/>
    </source>
</evidence>
<organism evidence="10 11">
    <name type="scientific">Mytilus edulis</name>
    <name type="common">Blue mussel</name>
    <dbReference type="NCBI Taxonomy" id="6550"/>
    <lineage>
        <taxon>Eukaryota</taxon>
        <taxon>Metazoa</taxon>
        <taxon>Spiralia</taxon>
        <taxon>Lophotrochozoa</taxon>
        <taxon>Mollusca</taxon>
        <taxon>Bivalvia</taxon>
        <taxon>Autobranchia</taxon>
        <taxon>Pteriomorphia</taxon>
        <taxon>Mytilida</taxon>
        <taxon>Mytiloidea</taxon>
        <taxon>Mytilidae</taxon>
        <taxon>Mytilinae</taxon>
        <taxon>Mytilus</taxon>
    </lineage>
</organism>
<keyword evidence="4" id="KW-0722">Serine protease inhibitor</keyword>
<dbReference type="PANTHER" id="PTHR10913:SF45">
    <property type="entry name" value="FOLLISTATIN, ISOFORM A-RELATED"/>
    <property type="match status" value="1"/>
</dbReference>
<evidence type="ECO:0000259" key="9">
    <source>
        <dbReference type="PROSITE" id="PS51465"/>
    </source>
</evidence>
<feature type="transmembrane region" description="Helical" evidence="8">
    <location>
        <begin position="12"/>
        <end position="33"/>
    </location>
</feature>
<evidence type="ECO:0000256" key="7">
    <source>
        <dbReference type="SAM" id="MobiDB-lite"/>
    </source>
</evidence>
<dbReference type="SUPFAM" id="SSF100895">
    <property type="entry name" value="Kazal-type serine protease inhibitors"/>
    <property type="match status" value="3"/>
</dbReference>
<evidence type="ECO:0000256" key="4">
    <source>
        <dbReference type="ARBA" id="ARBA00022900"/>
    </source>
</evidence>
<dbReference type="Proteomes" id="UP000683360">
    <property type="component" value="Unassembled WGS sequence"/>
</dbReference>
<keyword evidence="2" id="KW-0732">Signal</keyword>
<dbReference type="CDD" id="cd00104">
    <property type="entry name" value="KAZAL_FS"/>
    <property type="match status" value="2"/>
</dbReference>
<keyword evidence="3" id="KW-0677">Repeat</keyword>
<feature type="region of interest" description="Disordered" evidence="7">
    <location>
        <begin position="384"/>
        <end position="468"/>
    </location>
</feature>
<reference evidence="10" key="1">
    <citation type="submission" date="2021-03" db="EMBL/GenBank/DDBJ databases">
        <authorList>
            <person name="Bekaert M."/>
        </authorList>
    </citation>
    <scope>NUCLEOTIDE SEQUENCE</scope>
</reference>
<feature type="domain" description="Kazal-like" evidence="9">
    <location>
        <begin position="190"/>
        <end position="239"/>
    </location>
</feature>
<feature type="region of interest" description="Disordered" evidence="7">
    <location>
        <begin position="333"/>
        <end position="352"/>
    </location>
</feature>
<dbReference type="InterPro" id="IPR002350">
    <property type="entry name" value="Kazal_dom"/>
</dbReference>
<evidence type="ECO:0000256" key="5">
    <source>
        <dbReference type="ARBA" id="ARBA00023157"/>
    </source>
</evidence>
<dbReference type="EMBL" id="CAJPWZ010001472">
    <property type="protein sequence ID" value="CAG2216147.1"/>
    <property type="molecule type" value="Genomic_DNA"/>
</dbReference>
<dbReference type="InterPro" id="IPR003645">
    <property type="entry name" value="Fol_N"/>
</dbReference>
<dbReference type="AlphaFoldDB" id="A0A8S3SCD9"/>
<dbReference type="SMART" id="SM00274">
    <property type="entry name" value="FOLN"/>
    <property type="match status" value="3"/>
</dbReference>
<evidence type="ECO:0000313" key="10">
    <source>
        <dbReference type="EMBL" id="CAG2216147.1"/>
    </source>
</evidence>
<dbReference type="PROSITE" id="PS51465">
    <property type="entry name" value="KAZAL_2"/>
    <property type="match status" value="3"/>
</dbReference>
<keyword evidence="8" id="KW-0812">Transmembrane</keyword>
<gene>
    <name evidence="10" type="ORF">MEDL_29883</name>
</gene>
<keyword evidence="5" id="KW-1015">Disulfide bond</keyword>
<dbReference type="InterPro" id="IPR036773">
    <property type="entry name" value="TB_dom_sf"/>
</dbReference>